<accession>A0ABS6CCA2</accession>
<dbReference type="PROSITE" id="PS50043">
    <property type="entry name" value="HTH_LUXR_2"/>
    <property type="match status" value="1"/>
</dbReference>
<dbReference type="PANTHER" id="PTHR47691:SF3">
    <property type="entry name" value="HTH-TYPE TRANSCRIPTIONAL REGULATOR RV0890C-RELATED"/>
    <property type="match status" value="1"/>
</dbReference>
<proteinExistence type="predicted"/>
<dbReference type="Pfam" id="PF00196">
    <property type="entry name" value="GerE"/>
    <property type="match status" value="1"/>
</dbReference>
<dbReference type="SMART" id="SM00421">
    <property type="entry name" value="HTH_LUXR"/>
    <property type="match status" value="1"/>
</dbReference>
<reference evidence="3 4" key="1">
    <citation type="submission" date="2021-06" db="EMBL/GenBank/DDBJ databases">
        <authorList>
            <person name="Pan X."/>
        </authorList>
    </citation>
    <scope>NUCLEOTIDE SEQUENCE [LARGE SCALE GENOMIC DNA]</scope>
    <source>
        <strain evidence="3 4">4503</strain>
    </source>
</reference>
<gene>
    <name evidence="3" type="ORF">KN815_10650</name>
</gene>
<dbReference type="Pfam" id="PF25872">
    <property type="entry name" value="HTH_77"/>
    <property type="match status" value="1"/>
</dbReference>
<evidence type="ECO:0000313" key="4">
    <source>
        <dbReference type="Proteomes" id="UP000720508"/>
    </source>
</evidence>
<keyword evidence="4" id="KW-1185">Reference proteome</keyword>
<evidence type="ECO:0000313" key="3">
    <source>
        <dbReference type="EMBL" id="MBU3864518.1"/>
    </source>
</evidence>
<dbReference type="EMBL" id="JAHLEM010000090">
    <property type="protein sequence ID" value="MBU3864518.1"/>
    <property type="molecule type" value="Genomic_DNA"/>
</dbReference>
<dbReference type="PANTHER" id="PTHR47691">
    <property type="entry name" value="REGULATOR-RELATED"/>
    <property type="match status" value="1"/>
</dbReference>
<protein>
    <submittedName>
        <fullName evidence="3">LuxR C-terminal-related transcriptional regulator</fullName>
    </submittedName>
</protein>
<dbReference type="CDD" id="cd06170">
    <property type="entry name" value="LuxR_C_like"/>
    <property type="match status" value="1"/>
</dbReference>
<evidence type="ECO:0000259" key="2">
    <source>
        <dbReference type="PROSITE" id="PS50043"/>
    </source>
</evidence>
<dbReference type="InterPro" id="IPR000792">
    <property type="entry name" value="Tscrpt_reg_LuxR_C"/>
</dbReference>
<dbReference type="InterPro" id="IPR058852">
    <property type="entry name" value="HTH_77"/>
</dbReference>
<comment type="caution">
    <text evidence="3">The sequence shown here is derived from an EMBL/GenBank/DDBJ whole genome shotgun (WGS) entry which is preliminary data.</text>
</comment>
<evidence type="ECO:0000256" key="1">
    <source>
        <dbReference type="SAM" id="MobiDB-lite"/>
    </source>
</evidence>
<sequence length="789" mass="86100">MAGVPADLTPLIGRRRETTLVRRRLSLSRLVTLTGVGGVGKTRLALDTAAKVGRMFPDGVHVVELAAVRDGELVLWNIASCLSLPDRPGHATLEMVVDHLRDKQLLLVLDNCEHLVDACVATVDTLLRAAPALRILVTSRQVLGITGEQTFSVPPLPTPVPGHGTSARELSRYPAVVLFEQRAAAIVPGFQVGRENAEAVTRLVHALEGLPPAIELAAAWMRTLTVQEILSRLEDRFGLLRLGSRAALPRQRTLRGLVDWSYELCTEQEQALWARASVFSGDFDLCAAEAICAGEGLAADTMVEVVNGLVEKSVLSRSERYGRARYRMLETIREYGQERLSGVGAFTRFRRRHRDHYLGLTARAEAQWFGPEQEAWFARLRGDHPNLRVALEFCLQTPGEATAGLALAVAPRHYWITCGSLGEGREWLSRLLEADSADGAASAIRASALATHAYLGILQGTADDILGILDEAQTLAVRMGDRSTLAWLCHHRAVAATWNGDIAQAAALFEQAATALRELGDIGGTTECTTKLALALAFVGDLPRAAALCEECEAAISKHGESWLRGFNLFTRALLCWHKDEFSTAGTLARNAVGLLRPFNDWWDIAMCVDLAAWSAAQTGMPERAAGLFGVVRSLWASIGASLHTAPFMAEAHERYEREVREELGTKAFERAARRTANLSLVNALDYVVDDQVAGTSSTRRSAEQHGRGISQALTRREREVAELAALGMSNREIATKLVIAQRTAEGHIEHVLAKLGFRSRAQLANWVHQQHSAPERPPSNSTPRRGHG</sequence>
<organism evidence="3 4">
    <name type="scientific">Streptomyces niphimycinicus</name>
    <dbReference type="NCBI Taxonomy" id="2842201"/>
    <lineage>
        <taxon>Bacteria</taxon>
        <taxon>Bacillati</taxon>
        <taxon>Actinomycetota</taxon>
        <taxon>Actinomycetes</taxon>
        <taxon>Kitasatosporales</taxon>
        <taxon>Streptomycetaceae</taxon>
        <taxon>Streptomyces</taxon>
    </lineage>
</organism>
<feature type="domain" description="HTH luxR-type" evidence="2">
    <location>
        <begin position="707"/>
        <end position="772"/>
    </location>
</feature>
<name>A0ABS6CCA2_9ACTN</name>
<feature type="region of interest" description="Disordered" evidence="1">
    <location>
        <begin position="768"/>
        <end position="789"/>
    </location>
</feature>
<dbReference type="Proteomes" id="UP000720508">
    <property type="component" value="Unassembled WGS sequence"/>
</dbReference>